<accession>A0A089MUZ7</accession>
<feature type="compositionally biased region" description="Basic and acidic residues" evidence="1">
    <location>
        <begin position="68"/>
        <end position="77"/>
    </location>
</feature>
<dbReference type="OrthoDB" id="1798639at2"/>
<sequence length="205" mass="21992">MSSIIYIVVIAVIAVISNWNKNKGKSAPRGGMPTFGGGGSEGNPLRRPRVPARPEDSGRPGRPGSRFPEPEARRANSDRPAPAPEEREYDASPAWPERAEQPTPDYETGEGMSMEQAGDMDGVQIRTERMQRELERLQAAFDGMAAAVPSTGAMTAGEGSSPSQAGTGQHPLARDREALRSGLVWAEILGPPRSRQPHASVRKEG</sequence>
<reference evidence="2" key="1">
    <citation type="submission" date="2014-08" db="EMBL/GenBank/DDBJ databases">
        <title>Comparative genomics of the Paenibacillus odorifer group.</title>
        <authorList>
            <person name="den Bakker H.C."/>
            <person name="Tsai Y.-C.Y.-C."/>
            <person name="Martin N."/>
            <person name="Korlach J."/>
            <person name="Wiedmann M."/>
        </authorList>
    </citation>
    <scope>NUCLEOTIDE SEQUENCE [LARGE SCALE GENOMIC DNA]</scope>
    <source>
        <strain evidence="2">DSM 13188</strain>
    </source>
</reference>
<evidence type="ECO:0000313" key="3">
    <source>
        <dbReference type="Proteomes" id="UP000029518"/>
    </source>
</evidence>
<feature type="region of interest" description="Disordered" evidence="1">
    <location>
        <begin position="150"/>
        <end position="178"/>
    </location>
</feature>
<dbReference type="KEGG" id="pbd:PBOR_27495"/>
<evidence type="ECO:0000313" key="2">
    <source>
        <dbReference type="EMBL" id="AIQ60274.1"/>
    </source>
</evidence>
<feature type="compositionally biased region" description="Polar residues" evidence="1">
    <location>
        <begin position="158"/>
        <end position="167"/>
    </location>
</feature>
<dbReference type="RefSeq" id="WP_042216807.1">
    <property type="nucleotide sequence ID" value="NZ_CP009285.1"/>
</dbReference>
<organism evidence="2 3">
    <name type="scientific">Paenibacillus borealis</name>
    <dbReference type="NCBI Taxonomy" id="160799"/>
    <lineage>
        <taxon>Bacteria</taxon>
        <taxon>Bacillati</taxon>
        <taxon>Bacillota</taxon>
        <taxon>Bacilli</taxon>
        <taxon>Bacillales</taxon>
        <taxon>Paenibacillaceae</taxon>
        <taxon>Paenibacillus</taxon>
    </lineage>
</organism>
<proteinExistence type="predicted"/>
<dbReference type="AlphaFoldDB" id="A0A089MUZ7"/>
<name>A0A089MUZ7_PAEBO</name>
<evidence type="ECO:0000256" key="1">
    <source>
        <dbReference type="SAM" id="MobiDB-lite"/>
    </source>
</evidence>
<feature type="region of interest" description="Disordered" evidence="1">
    <location>
        <begin position="21"/>
        <end position="127"/>
    </location>
</feature>
<gene>
    <name evidence="2" type="ORF">PBOR_27495</name>
</gene>
<dbReference type="HOGENOM" id="CLU_1473829_0_0_9"/>
<keyword evidence="3" id="KW-1185">Reference proteome</keyword>
<dbReference type="EMBL" id="CP009285">
    <property type="protein sequence ID" value="AIQ60274.1"/>
    <property type="molecule type" value="Genomic_DNA"/>
</dbReference>
<dbReference type="Proteomes" id="UP000029518">
    <property type="component" value="Chromosome"/>
</dbReference>
<protein>
    <submittedName>
        <fullName evidence="2">Uncharacterized protein</fullName>
    </submittedName>
</protein>